<evidence type="ECO:0000256" key="14">
    <source>
        <dbReference type="ARBA" id="ARBA00023157"/>
    </source>
</evidence>
<keyword evidence="7 18" id="KW-0812">Transmembrane</keyword>
<evidence type="ECO:0000256" key="5">
    <source>
        <dbReference type="ARBA" id="ARBA00022538"/>
    </source>
</evidence>
<evidence type="ECO:0000256" key="18">
    <source>
        <dbReference type="SAM" id="Phobius"/>
    </source>
</evidence>
<dbReference type="InterPro" id="IPR038702">
    <property type="entry name" value="Na/K_ATPase_sub_beta_sf"/>
</dbReference>
<keyword evidence="8" id="KW-0630">Potassium</keyword>
<comment type="subcellular location">
    <subcellularLocation>
        <location evidence="1">Cell membrane</location>
        <topology evidence="1">Single-pass type II membrane protein</topology>
    </subcellularLocation>
</comment>
<dbReference type="PANTHER" id="PTHR11523:SF28">
    <property type="entry name" value="NA_K-ATPASE BETA SUBUNIT ISOFORM 4-RELATED"/>
    <property type="match status" value="1"/>
</dbReference>
<keyword evidence="12" id="KW-0406">Ion transport</keyword>
<keyword evidence="4" id="KW-1003">Cell membrane</keyword>
<dbReference type="GO" id="GO:0005890">
    <property type="term" value="C:sodium:potassium-exchanging ATPase complex"/>
    <property type="evidence" value="ECO:0007669"/>
    <property type="project" value="InterPro"/>
</dbReference>
<dbReference type="PROSITE" id="PS00390">
    <property type="entry name" value="ATPASE_NA_K_BETA_1"/>
    <property type="match status" value="1"/>
</dbReference>
<feature type="transmembrane region" description="Helical" evidence="18">
    <location>
        <begin position="34"/>
        <end position="55"/>
    </location>
</feature>
<keyword evidence="16" id="KW-0739">Sodium transport</keyword>
<evidence type="ECO:0000256" key="16">
    <source>
        <dbReference type="ARBA" id="ARBA00023201"/>
    </source>
</evidence>
<sequence length="307" mass="35466">MPAPQKASFAEFLWNREEKTVLGRTGLSWFKITVFYIIFYSCLAAFWSLCLFIFLQTISYKEPRWNTNTGSIIGKNPGLGFRPRPPAERIESTLVMFNEGPGENWGHWVSELTNVTEKYKQVPEKYKKNMKTCNYGDEMEGDDFCVFNIEKLGPKCIKDRNFGYEAGNPCIIVKLNKIFNWRPDVYATSDDLPDNMPESVREVIARDFTEPGSNEINKQNVWITCEGENPNDFENIGKVNYYPHPGMPAYYYPFQNQPGYQSPLVAVEFASVKRGVLLNIECKAWAKNIFHDRKERKGSVHLELMVD</sequence>
<evidence type="ECO:0000256" key="7">
    <source>
        <dbReference type="ARBA" id="ARBA00022692"/>
    </source>
</evidence>
<comment type="caution">
    <text evidence="19">The sequence shown here is derived from an EMBL/GenBank/DDBJ whole genome shotgun (WGS) entry which is preliminary data.</text>
</comment>
<keyword evidence="14" id="KW-1015">Disulfide bond</keyword>
<evidence type="ECO:0000256" key="11">
    <source>
        <dbReference type="ARBA" id="ARBA00023053"/>
    </source>
</evidence>
<evidence type="ECO:0000256" key="12">
    <source>
        <dbReference type="ARBA" id="ARBA00023065"/>
    </source>
</evidence>
<evidence type="ECO:0000256" key="2">
    <source>
        <dbReference type="ARBA" id="ARBA00005876"/>
    </source>
</evidence>
<evidence type="ECO:0000313" key="19">
    <source>
        <dbReference type="EMBL" id="KAF0303135.1"/>
    </source>
</evidence>
<keyword evidence="9" id="KW-0735">Signal-anchor</keyword>
<dbReference type="InterPro" id="IPR000402">
    <property type="entry name" value="Na/K_ATPase_sub_beta"/>
</dbReference>
<gene>
    <name evidence="19" type="primary">AT1B1_1</name>
    <name evidence="19" type="ORF">FJT64_024849</name>
</gene>
<evidence type="ECO:0000256" key="13">
    <source>
        <dbReference type="ARBA" id="ARBA00023136"/>
    </source>
</evidence>
<accession>A0A6A4W9C3</accession>
<proteinExistence type="inferred from homology"/>
<keyword evidence="15" id="KW-0325">Glycoprotein</keyword>
<dbReference type="GO" id="GO:0006883">
    <property type="term" value="P:intracellular sodium ion homeostasis"/>
    <property type="evidence" value="ECO:0007669"/>
    <property type="project" value="TreeGrafter"/>
</dbReference>
<dbReference type="OrthoDB" id="5912413at2759"/>
<dbReference type="Gene3D" id="2.60.40.1660">
    <property type="entry name" value="Na, k-atpase alpha subunit"/>
    <property type="match status" value="1"/>
</dbReference>
<keyword evidence="6" id="KW-0740">Sodium/potassium transport</keyword>
<dbReference type="GO" id="GO:0030007">
    <property type="term" value="P:intracellular potassium ion homeostasis"/>
    <property type="evidence" value="ECO:0007669"/>
    <property type="project" value="TreeGrafter"/>
</dbReference>
<comment type="similarity">
    <text evidence="2">Belongs to the X(+)/potassium ATPases subunit beta family.</text>
</comment>
<evidence type="ECO:0000256" key="4">
    <source>
        <dbReference type="ARBA" id="ARBA00022475"/>
    </source>
</evidence>
<evidence type="ECO:0000256" key="17">
    <source>
        <dbReference type="ARBA" id="ARBA00025540"/>
    </source>
</evidence>
<protein>
    <submittedName>
        <fullName evidence="19">Sodium/potassium-transporting ATPase subunit beta</fullName>
    </submittedName>
</protein>
<dbReference type="EMBL" id="VIIS01000970">
    <property type="protein sequence ID" value="KAF0303135.1"/>
    <property type="molecule type" value="Genomic_DNA"/>
</dbReference>
<dbReference type="GO" id="GO:0036376">
    <property type="term" value="P:sodium ion export across plasma membrane"/>
    <property type="evidence" value="ECO:0007669"/>
    <property type="project" value="TreeGrafter"/>
</dbReference>
<dbReference type="Pfam" id="PF00287">
    <property type="entry name" value="Na_K-ATPase"/>
    <property type="match status" value="1"/>
</dbReference>
<evidence type="ECO:0000256" key="10">
    <source>
        <dbReference type="ARBA" id="ARBA00022989"/>
    </source>
</evidence>
<dbReference type="GO" id="GO:0001671">
    <property type="term" value="F:ATPase activator activity"/>
    <property type="evidence" value="ECO:0007669"/>
    <property type="project" value="UniProtKB-ARBA"/>
</dbReference>
<evidence type="ECO:0000256" key="3">
    <source>
        <dbReference type="ARBA" id="ARBA00022448"/>
    </source>
</evidence>
<comment type="function">
    <text evidence="17">This is the non-catalytic component of the active enzyme, which catalyzes the hydrolysis of ATP coupled with the exchange of Na(+) and K(+) ions across the plasma membrane. The beta subunit regulates, through assembly of alpha/beta heterodimers, the number of sodium pumps transported to the plasma membrane.</text>
</comment>
<dbReference type="GO" id="GO:1990573">
    <property type="term" value="P:potassium ion import across plasma membrane"/>
    <property type="evidence" value="ECO:0007669"/>
    <property type="project" value="TreeGrafter"/>
</dbReference>
<evidence type="ECO:0000256" key="1">
    <source>
        <dbReference type="ARBA" id="ARBA00004401"/>
    </source>
</evidence>
<dbReference type="FunFam" id="2.60.40.1660:FF:000004">
    <property type="entry name" value="sodium/potassium-transporting ATPase subunit beta-2"/>
    <property type="match status" value="1"/>
</dbReference>
<evidence type="ECO:0000256" key="15">
    <source>
        <dbReference type="ARBA" id="ARBA00023180"/>
    </source>
</evidence>
<organism evidence="19 20">
    <name type="scientific">Amphibalanus amphitrite</name>
    <name type="common">Striped barnacle</name>
    <name type="synonym">Balanus amphitrite</name>
    <dbReference type="NCBI Taxonomy" id="1232801"/>
    <lineage>
        <taxon>Eukaryota</taxon>
        <taxon>Metazoa</taxon>
        <taxon>Ecdysozoa</taxon>
        <taxon>Arthropoda</taxon>
        <taxon>Crustacea</taxon>
        <taxon>Multicrustacea</taxon>
        <taxon>Cirripedia</taxon>
        <taxon>Thoracica</taxon>
        <taxon>Thoracicalcarea</taxon>
        <taxon>Balanomorpha</taxon>
        <taxon>Balanoidea</taxon>
        <taxon>Balanidae</taxon>
        <taxon>Amphibalaninae</taxon>
        <taxon>Amphibalanus</taxon>
    </lineage>
</organism>
<evidence type="ECO:0000313" key="20">
    <source>
        <dbReference type="Proteomes" id="UP000440578"/>
    </source>
</evidence>
<dbReference type="AlphaFoldDB" id="A0A6A4W9C3"/>
<name>A0A6A4W9C3_AMPAM</name>
<keyword evidence="3" id="KW-0813">Transport</keyword>
<evidence type="ECO:0000256" key="6">
    <source>
        <dbReference type="ARBA" id="ARBA00022607"/>
    </source>
</evidence>
<dbReference type="PANTHER" id="PTHR11523">
    <property type="entry name" value="SODIUM/POTASSIUM-DEPENDENT ATPASE BETA SUBUNIT"/>
    <property type="match status" value="1"/>
</dbReference>
<keyword evidence="13 18" id="KW-0472">Membrane</keyword>
<keyword evidence="10 18" id="KW-1133">Transmembrane helix</keyword>
<evidence type="ECO:0000256" key="8">
    <source>
        <dbReference type="ARBA" id="ARBA00022958"/>
    </source>
</evidence>
<dbReference type="Proteomes" id="UP000440578">
    <property type="component" value="Unassembled WGS sequence"/>
</dbReference>
<reference evidence="19 20" key="1">
    <citation type="submission" date="2019-07" db="EMBL/GenBank/DDBJ databases">
        <title>Draft genome assembly of a fouling barnacle, Amphibalanus amphitrite (Darwin, 1854): The first reference genome for Thecostraca.</title>
        <authorList>
            <person name="Kim W."/>
        </authorList>
    </citation>
    <scope>NUCLEOTIDE SEQUENCE [LARGE SCALE GENOMIC DNA]</scope>
    <source>
        <strain evidence="19">SNU_AA5</strain>
        <tissue evidence="19">Soma without cirri and trophi</tissue>
    </source>
</reference>
<evidence type="ECO:0000256" key="9">
    <source>
        <dbReference type="ARBA" id="ARBA00022968"/>
    </source>
</evidence>
<keyword evidence="11" id="KW-0915">Sodium</keyword>
<keyword evidence="20" id="KW-1185">Reference proteome</keyword>
<keyword evidence="5" id="KW-0633">Potassium transport</keyword>